<dbReference type="Pfam" id="PF17853">
    <property type="entry name" value="GGDEF_2"/>
    <property type="match status" value="1"/>
</dbReference>
<dbReference type="Proteomes" id="UP001597114">
    <property type="component" value="Unassembled WGS sequence"/>
</dbReference>
<feature type="domain" description="CdaR GGDEF-like" evidence="4">
    <location>
        <begin position="172"/>
        <end position="277"/>
    </location>
</feature>
<comment type="similarity">
    <text evidence="1">Belongs to the CdaR family.</text>
</comment>
<dbReference type="InterPro" id="IPR051448">
    <property type="entry name" value="CdaR-like_regulators"/>
</dbReference>
<dbReference type="Pfam" id="PF14361">
    <property type="entry name" value="RsbRD_N"/>
    <property type="match status" value="1"/>
</dbReference>
<dbReference type="Gene3D" id="1.10.10.2840">
    <property type="entry name" value="PucR C-terminal helix-turn-helix domain"/>
    <property type="match status" value="1"/>
</dbReference>
<dbReference type="InterPro" id="IPR025736">
    <property type="entry name" value="PucR_C-HTH_dom"/>
</dbReference>
<name>A0ABW4EWJ1_9PSEU</name>
<organism evidence="5 6">
    <name type="scientific">Pseudonocardia yunnanensis</name>
    <dbReference type="NCBI Taxonomy" id="58107"/>
    <lineage>
        <taxon>Bacteria</taxon>
        <taxon>Bacillati</taxon>
        <taxon>Actinomycetota</taxon>
        <taxon>Actinomycetes</taxon>
        <taxon>Pseudonocardiales</taxon>
        <taxon>Pseudonocardiaceae</taxon>
        <taxon>Pseudonocardia</taxon>
    </lineage>
</organism>
<dbReference type="Pfam" id="PF13556">
    <property type="entry name" value="HTH_30"/>
    <property type="match status" value="1"/>
</dbReference>
<protein>
    <submittedName>
        <fullName evidence="5">PucR family transcriptional regulator</fullName>
    </submittedName>
</protein>
<gene>
    <name evidence="5" type="ORF">ACFSJD_17675</name>
</gene>
<dbReference type="InterPro" id="IPR025751">
    <property type="entry name" value="RsbRD_N_dom"/>
</dbReference>
<dbReference type="EMBL" id="JBHUCO010000017">
    <property type="protein sequence ID" value="MFD1519326.1"/>
    <property type="molecule type" value="Genomic_DNA"/>
</dbReference>
<reference evidence="6" key="1">
    <citation type="journal article" date="2019" name="Int. J. Syst. Evol. Microbiol.">
        <title>The Global Catalogue of Microorganisms (GCM) 10K type strain sequencing project: providing services to taxonomists for standard genome sequencing and annotation.</title>
        <authorList>
            <consortium name="The Broad Institute Genomics Platform"/>
            <consortium name="The Broad Institute Genome Sequencing Center for Infectious Disease"/>
            <person name="Wu L."/>
            <person name="Ma J."/>
        </authorList>
    </citation>
    <scope>NUCLEOTIDE SEQUENCE [LARGE SCALE GENOMIC DNA]</scope>
    <source>
        <strain evidence="6">CCM 7043</strain>
    </source>
</reference>
<evidence type="ECO:0000259" key="4">
    <source>
        <dbReference type="Pfam" id="PF17853"/>
    </source>
</evidence>
<comment type="caution">
    <text evidence="5">The sequence shown here is derived from an EMBL/GenBank/DDBJ whole genome shotgun (WGS) entry which is preliminary data.</text>
</comment>
<evidence type="ECO:0000313" key="6">
    <source>
        <dbReference type="Proteomes" id="UP001597114"/>
    </source>
</evidence>
<feature type="domain" description="RsbT co-antagonist protein RsbRD N-terminal" evidence="3">
    <location>
        <begin position="21"/>
        <end position="149"/>
    </location>
</feature>
<evidence type="ECO:0000259" key="3">
    <source>
        <dbReference type="Pfam" id="PF14361"/>
    </source>
</evidence>
<dbReference type="PANTHER" id="PTHR33744:SF1">
    <property type="entry name" value="DNA-BINDING TRANSCRIPTIONAL ACTIVATOR ADER"/>
    <property type="match status" value="1"/>
</dbReference>
<keyword evidence="6" id="KW-1185">Reference proteome</keyword>
<proteinExistence type="inferred from homology"/>
<feature type="domain" description="PucR C-terminal helix-turn-helix" evidence="2">
    <location>
        <begin position="319"/>
        <end position="368"/>
    </location>
</feature>
<evidence type="ECO:0000313" key="5">
    <source>
        <dbReference type="EMBL" id="MFD1519326.1"/>
    </source>
</evidence>
<evidence type="ECO:0000259" key="2">
    <source>
        <dbReference type="Pfam" id="PF13556"/>
    </source>
</evidence>
<dbReference type="RefSeq" id="WP_344728645.1">
    <property type="nucleotide sequence ID" value="NZ_BAAAUS010000052.1"/>
</dbReference>
<dbReference type="InterPro" id="IPR042070">
    <property type="entry name" value="PucR_C-HTH_sf"/>
</dbReference>
<sequence>MNGGWEQVAALCRAAEQDLAGLTSVIVEQIRRELGDYASVPGDEHRSAVEGQIGALLAGLAARRRPSALDAARAREVGARRARQGLPVELVIAAYHIGYREVWNVLVARAEAEDPTLAIRLLRLVNFAWTWVQSSSAAAADGHAESVRASQAATVELGHRFIEALYVGEAVNEETALLARALAFDPDAAFCATCTEAAGWDGPSLEHLREQLNRRGSAYAAVRGSVLVIVSQHDGAESVHTARMSELLGERPIGVGLRRKGLQGAAASIVDAERSLTVARRTGRLSSFESDWLAATLMPHRHELAPVLASDAGSRNPHLAEALAAYAQHGFSVTAAGDALHLHPNTLKYRLDRWQQLTGWNPRTVDGLQRSLLSIQLY</sequence>
<dbReference type="PANTHER" id="PTHR33744">
    <property type="entry name" value="CARBOHYDRATE DIACID REGULATOR"/>
    <property type="match status" value="1"/>
</dbReference>
<evidence type="ECO:0000256" key="1">
    <source>
        <dbReference type="ARBA" id="ARBA00006754"/>
    </source>
</evidence>
<accession>A0ABW4EWJ1</accession>
<dbReference type="InterPro" id="IPR041522">
    <property type="entry name" value="CdaR_GGDEF"/>
</dbReference>